<feature type="DNA-binding region" description="H-T-H motif" evidence="3">
    <location>
        <begin position="75"/>
        <end position="94"/>
    </location>
</feature>
<keyword evidence="2 3" id="KW-0238">DNA-binding</keyword>
<keyword evidence="3" id="KW-0805">Transcription regulation</keyword>
<dbReference type="FunFam" id="1.10.10.60:FF:000006">
    <property type="entry name" value="DNA-binding protein Fis"/>
    <property type="match status" value="1"/>
</dbReference>
<keyword evidence="3" id="KW-0804">Transcription</keyword>
<evidence type="ECO:0000256" key="4">
    <source>
        <dbReference type="SAM" id="MobiDB-lite"/>
    </source>
</evidence>
<name>A0A2P7R5A8_9GAMM</name>
<comment type="caution">
    <text evidence="6">The sequence shown here is derived from an EMBL/GenBank/DDBJ whole genome shotgun (WGS) entry which is preliminary data.</text>
</comment>
<accession>A0A2P7R5A8</accession>
<dbReference type="GO" id="GO:0045893">
    <property type="term" value="P:positive regulation of DNA-templated transcription"/>
    <property type="evidence" value="ECO:0007669"/>
    <property type="project" value="UniProtKB-ARBA"/>
</dbReference>
<dbReference type="OrthoDB" id="9802388at2"/>
<comment type="subunit">
    <text evidence="3">Homodimer.</text>
</comment>
<protein>
    <recommendedName>
        <fullName evidence="3">DNA-binding protein Fis</fullName>
    </recommendedName>
</protein>
<evidence type="ECO:0000313" key="6">
    <source>
        <dbReference type="EMBL" id="PSJ45392.1"/>
    </source>
</evidence>
<dbReference type="EMBL" id="PXYH01000005">
    <property type="protein sequence ID" value="PSJ45392.1"/>
    <property type="molecule type" value="Genomic_DNA"/>
</dbReference>
<evidence type="ECO:0000313" key="7">
    <source>
        <dbReference type="Proteomes" id="UP000242181"/>
    </source>
</evidence>
<dbReference type="PANTHER" id="PTHR47918">
    <property type="entry name" value="DNA-BINDING PROTEIN FIS"/>
    <property type="match status" value="1"/>
</dbReference>
<proteinExistence type="inferred from homology"/>
<dbReference type="InterPro" id="IPR009057">
    <property type="entry name" value="Homeodomain-like_sf"/>
</dbReference>
<reference evidence="6 7" key="1">
    <citation type="submission" date="2018-03" db="EMBL/GenBank/DDBJ databases">
        <title>The draft genome of Zobellella taiwanensis JCM 13381.</title>
        <authorList>
            <person name="Liu L."/>
            <person name="Li L."/>
            <person name="Wang T."/>
            <person name="Zhang X."/>
            <person name="Liang L."/>
        </authorList>
    </citation>
    <scope>NUCLEOTIDE SEQUENCE [LARGE SCALE GENOMIC DNA]</scope>
    <source>
        <strain evidence="6 7">JCM 13381</strain>
    </source>
</reference>
<dbReference type="Gene3D" id="1.10.10.60">
    <property type="entry name" value="Homeodomain-like"/>
    <property type="match status" value="1"/>
</dbReference>
<dbReference type="PIRSF" id="PIRSF002097">
    <property type="entry name" value="DNA-binding_Fis"/>
    <property type="match status" value="1"/>
</dbReference>
<evidence type="ECO:0000256" key="2">
    <source>
        <dbReference type="ARBA" id="ARBA00023125"/>
    </source>
</evidence>
<dbReference type="InterPro" id="IPR005412">
    <property type="entry name" value="Fis_DNA-bd"/>
</dbReference>
<gene>
    <name evidence="3" type="primary">fis</name>
    <name evidence="6" type="ORF">C7I36_04795</name>
</gene>
<dbReference type="GO" id="GO:0003700">
    <property type="term" value="F:DNA-binding transcription factor activity"/>
    <property type="evidence" value="ECO:0007669"/>
    <property type="project" value="UniProtKB-UniRule"/>
</dbReference>
<dbReference type="PRINTS" id="PR01590">
    <property type="entry name" value="HTHFIS"/>
</dbReference>
<organism evidence="6 7">
    <name type="scientific">Zobellella taiwanensis</name>
    <dbReference type="NCBI Taxonomy" id="347535"/>
    <lineage>
        <taxon>Bacteria</taxon>
        <taxon>Pseudomonadati</taxon>
        <taxon>Pseudomonadota</taxon>
        <taxon>Gammaproteobacteria</taxon>
        <taxon>Aeromonadales</taxon>
        <taxon>Aeromonadaceae</taxon>
        <taxon>Zobellella</taxon>
    </lineage>
</organism>
<dbReference type="PRINTS" id="PR01591">
    <property type="entry name" value="DNABINDNGFIS"/>
</dbReference>
<dbReference type="Proteomes" id="UP000242181">
    <property type="component" value="Unassembled WGS sequence"/>
</dbReference>
<evidence type="ECO:0000259" key="5">
    <source>
        <dbReference type="Pfam" id="PF02954"/>
    </source>
</evidence>
<dbReference type="InterPro" id="IPR050207">
    <property type="entry name" value="Trans_regulatory_Fis"/>
</dbReference>
<keyword evidence="3" id="KW-0010">Activator</keyword>
<sequence length="99" mass="11251">MFEQTPTSEALVTTTKSPTSEQPTQRPLRNSVEQALRNYLSQLNGQEVTELYELVLAEVEAPMLDVIMQYTRGNQTRAANMMGINRGTLRKKLKKYGMN</sequence>
<evidence type="ECO:0000256" key="3">
    <source>
        <dbReference type="HAMAP-Rule" id="MF_00166"/>
    </source>
</evidence>
<dbReference type="SUPFAM" id="SSF46689">
    <property type="entry name" value="Homeodomain-like"/>
    <property type="match status" value="1"/>
</dbReference>
<dbReference type="InterPro" id="IPR002197">
    <property type="entry name" value="HTH_Fis"/>
</dbReference>
<dbReference type="AlphaFoldDB" id="A0A2P7R5A8"/>
<feature type="domain" description="DNA binding HTH" evidence="5">
    <location>
        <begin position="56"/>
        <end position="96"/>
    </location>
</feature>
<comment type="function">
    <text evidence="3">Activates ribosomal RNA transcription. Plays a direct role in upstream activation of rRNA promoters.</text>
</comment>
<dbReference type="PANTHER" id="PTHR47918:SF1">
    <property type="entry name" value="DNA-BINDING PROTEIN FIS"/>
    <property type="match status" value="1"/>
</dbReference>
<dbReference type="RefSeq" id="WP_106452598.1">
    <property type="nucleotide sequence ID" value="NZ_PXYH01000005.1"/>
</dbReference>
<dbReference type="NCBIfam" id="NF001659">
    <property type="entry name" value="PRK00430.1"/>
    <property type="match status" value="1"/>
</dbReference>
<keyword evidence="7" id="KW-1185">Reference proteome</keyword>
<evidence type="ECO:0000256" key="1">
    <source>
        <dbReference type="ARBA" id="ARBA00008559"/>
    </source>
</evidence>
<dbReference type="Pfam" id="PF02954">
    <property type="entry name" value="HTH_8"/>
    <property type="match status" value="1"/>
</dbReference>
<dbReference type="HAMAP" id="MF_00166">
    <property type="entry name" value="DNA_binding_Fis"/>
    <property type="match status" value="1"/>
</dbReference>
<feature type="region of interest" description="Disordered" evidence="4">
    <location>
        <begin position="1"/>
        <end position="29"/>
    </location>
</feature>
<comment type="similarity">
    <text evidence="1 3">Belongs to the transcriptional regulatory Fis family.</text>
</comment>
<dbReference type="GO" id="GO:0043565">
    <property type="term" value="F:sequence-specific DNA binding"/>
    <property type="evidence" value="ECO:0007669"/>
    <property type="project" value="InterPro"/>
</dbReference>